<dbReference type="RefSeq" id="WP_151600400.1">
    <property type="nucleotide sequence ID" value="NZ_WBMS02000076.1"/>
</dbReference>
<keyword evidence="3" id="KW-1185">Reference proteome</keyword>
<dbReference type="EMBL" id="WBMS02000076">
    <property type="protein sequence ID" value="MWA07459.1"/>
    <property type="molecule type" value="Genomic_DNA"/>
</dbReference>
<evidence type="ECO:0000313" key="3">
    <source>
        <dbReference type="Proteomes" id="UP000462055"/>
    </source>
</evidence>
<sequence length="98" mass="10752">MRAARVADDARPAARIRGVHAASGGVYGSPRVHAKLREAGTVVNRERVEQVMREHGIVGRHQRRRYRATVPAPAAAAVPGLLRRGFSAGRADERWYGM</sequence>
<dbReference type="InterPro" id="IPR050900">
    <property type="entry name" value="Transposase_IS3/IS150/IS904"/>
</dbReference>
<dbReference type="Proteomes" id="UP000462055">
    <property type="component" value="Unassembled WGS sequence"/>
</dbReference>
<comment type="caution">
    <text evidence="2">The sequence shown here is derived from an EMBL/GenBank/DDBJ whole genome shotgun (WGS) entry which is preliminary data.</text>
</comment>
<accession>A0A6I4MXY4</accession>
<name>A0A6I4MXY4_9ACTN</name>
<protein>
    <submittedName>
        <fullName evidence="2">IS3 family transposase</fullName>
    </submittedName>
</protein>
<organism evidence="2 3">
    <name type="scientific">Actinomadura physcomitrii</name>
    <dbReference type="NCBI Taxonomy" id="2650748"/>
    <lineage>
        <taxon>Bacteria</taxon>
        <taxon>Bacillati</taxon>
        <taxon>Actinomycetota</taxon>
        <taxon>Actinomycetes</taxon>
        <taxon>Streptosporangiales</taxon>
        <taxon>Thermomonosporaceae</taxon>
        <taxon>Actinomadura</taxon>
    </lineage>
</organism>
<dbReference type="PANTHER" id="PTHR46889">
    <property type="entry name" value="TRANSPOSASE INSF FOR INSERTION SEQUENCE IS3B-RELATED"/>
    <property type="match status" value="1"/>
</dbReference>
<feature type="domain" description="HTH-like" evidence="1">
    <location>
        <begin position="13"/>
        <end position="65"/>
    </location>
</feature>
<evidence type="ECO:0000313" key="2">
    <source>
        <dbReference type="EMBL" id="MWA07459.1"/>
    </source>
</evidence>
<dbReference type="InterPro" id="IPR025948">
    <property type="entry name" value="HTH-like_dom"/>
</dbReference>
<proteinExistence type="predicted"/>
<evidence type="ECO:0000259" key="1">
    <source>
        <dbReference type="Pfam" id="PF13276"/>
    </source>
</evidence>
<gene>
    <name evidence="2" type="ORF">F8568_045500</name>
</gene>
<dbReference type="Pfam" id="PF13276">
    <property type="entry name" value="HTH_21"/>
    <property type="match status" value="1"/>
</dbReference>
<dbReference type="AlphaFoldDB" id="A0A6I4MXY4"/>
<reference evidence="2" key="1">
    <citation type="submission" date="2019-12" db="EMBL/GenBank/DDBJ databases">
        <title>Actinomadura physcomitrii sp. nov., a novel actinomycete isolated from moss [Physcomitrium sphaericum (Ludw) Fuernr].</title>
        <authorList>
            <person name="Zhuang X."/>
        </authorList>
    </citation>
    <scope>NUCLEOTIDE SEQUENCE [LARGE SCALE GENOMIC DNA]</scope>
    <source>
        <strain evidence="2">LD22</strain>
    </source>
</reference>
<dbReference type="PANTHER" id="PTHR46889:SF4">
    <property type="entry name" value="TRANSPOSASE INSO FOR INSERTION SEQUENCE ELEMENT IS911B-RELATED"/>
    <property type="match status" value="1"/>
</dbReference>